<dbReference type="KEGG" id="epa:110242397"/>
<evidence type="ECO:0000313" key="10">
    <source>
        <dbReference type="EnsemblMetazoa" id="XP_020904039.1"/>
    </source>
</evidence>
<feature type="domain" description="Beta-galactosidase galactose-binding" evidence="9">
    <location>
        <begin position="609"/>
        <end position="668"/>
    </location>
</feature>
<dbReference type="PANTHER" id="PTHR23421">
    <property type="entry name" value="BETA-GALACTOSIDASE RELATED"/>
    <property type="match status" value="1"/>
</dbReference>
<dbReference type="OrthoDB" id="1657402at2759"/>
<name>A0A913XGG3_EXADI</name>
<reference evidence="10" key="1">
    <citation type="submission" date="2022-11" db="UniProtKB">
        <authorList>
            <consortium name="EnsemblMetazoa"/>
        </authorList>
    </citation>
    <scope>IDENTIFICATION</scope>
</reference>
<keyword evidence="2 4" id="KW-0378">Hydrolase</keyword>
<comment type="similarity">
    <text evidence="1 5">Belongs to the glycosyl hydrolase 35 family.</text>
</comment>
<dbReference type="Pfam" id="PF01301">
    <property type="entry name" value="Glyco_hydro_35"/>
    <property type="match status" value="1"/>
</dbReference>
<dbReference type="AlphaFoldDB" id="A0A913XGG3"/>
<feature type="transmembrane region" description="Helical" evidence="6">
    <location>
        <begin position="18"/>
        <end position="37"/>
    </location>
</feature>
<evidence type="ECO:0000256" key="3">
    <source>
        <dbReference type="ARBA" id="ARBA00023295"/>
    </source>
</evidence>
<dbReference type="SUPFAM" id="SSF49785">
    <property type="entry name" value="Galactose-binding domain-like"/>
    <property type="match status" value="1"/>
</dbReference>
<dbReference type="InterPro" id="IPR001944">
    <property type="entry name" value="Glycoside_Hdrlase_35"/>
</dbReference>
<dbReference type="PRINTS" id="PR00742">
    <property type="entry name" value="GLHYDRLASE35"/>
</dbReference>
<dbReference type="OMA" id="GSEIVHN"/>
<evidence type="ECO:0000256" key="1">
    <source>
        <dbReference type="ARBA" id="ARBA00009809"/>
    </source>
</evidence>
<dbReference type="GO" id="GO:0005975">
    <property type="term" value="P:carbohydrate metabolic process"/>
    <property type="evidence" value="ECO:0007669"/>
    <property type="project" value="InterPro"/>
</dbReference>
<comment type="catalytic activity">
    <reaction evidence="4">
        <text>Hydrolysis of terminal non-reducing beta-D-galactose residues in beta-D-galactosides.</text>
        <dbReference type="EC" id="3.2.1.23"/>
    </reaction>
</comment>
<evidence type="ECO:0000256" key="5">
    <source>
        <dbReference type="RuleBase" id="RU003679"/>
    </source>
</evidence>
<dbReference type="PROSITE" id="PS01182">
    <property type="entry name" value="GLYCOSYL_HYDROL_F35"/>
    <property type="match status" value="1"/>
</dbReference>
<keyword evidence="6" id="KW-0472">Membrane</keyword>
<dbReference type="InterPro" id="IPR048913">
    <property type="entry name" value="BetaGal_gal-bd"/>
</dbReference>
<dbReference type="InterPro" id="IPR026283">
    <property type="entry name" value="B-gal_1-like"/>
</dbReference>
<evidence type="ECO:0000259" key="8">
    <source>
        <dbReference type="Pfam" id="PF21317"/>
    </source>
</evidence>
<evidence type="ECO:0000256" key="4">
    <source>
        <dbReference type="RuleBase" id="RU000675"/>
    </source>
</evidence>
<organism evidence="10 11">
    <name type="scientific">Exaiptasia diaphana</name>
    <name type="common">Tropical sea anemone</name>
    <name type="synonym">Aiptasia pulchella</name>
    <dbReference type="NCBI Taxonomy" id="2652724"/>
    <lineage>
        <taxon>Eukaryota</taxon>
        <taxon>Metazoa</taxon>
        <taxon>Cnidaria</taxon>
        <taxon>Anthozoa</taxon>
        <taxon>Hexacorallia</taxon>
        <taxon>Actiniaria</taxon>
        <taxon>Aiptasiidae</taxon>
        <taxon>Exaiptasia</taxon>
    </lineage>
</organism>
<dbReference type="InterPro" id="IPR008979">
    <property type="entry name" value="Galactose-bd-like_sf"/>
</dbReference>
<dbReference type="InterPro" id="IPR017853">
    <property type="entry name" value="GH"/>
</dbReference>
<evidence type="ECO:0000259" key="7">
    <source>
        <dbReference type="Pfam" id="PF01301"/>
    </source>
</evidence>
<dbReference type="Gene3D" id="2.60.120.260">
    <property type="entry name" value="Galactose-binding domain-like"/>
    <property type="match status" value="2"/>
</dbReference>
<dbReference type="FunFam" id="2.60.120.260:FF:000049">
    <property type="entry name" value="Beta-galactosidase"/>
    <property type="match status" value="1"/>
</dbReference>
<evidence type="ECO:0000256" key="6">
    <source>
        <dbReference type="SAM" id="Phobius"/>
    </source>
</evidence>
<accession>A0A913XGG3</accession>
<feature type="domain" description="Glycoside hydrolase 35 catalytic" evidence="7">
    <location>
        <begin position="82"/>
        <end position="400"/>
    </location>
</feature>
<evidence type="ECO:0000313" key="11">
    <source>
        <dbReference type="Proteomes" id="UP000887567"/>
    </source>
</evidence>
<dbReference type="Proteomes" id="UP000887567">
    <property type="component" value="Unplaced"/>
</dbReference>
<dbReference type="GO" id="GO:0004565">
    <property type="term" value="F:beta-galactosidase activity"/>
    <property type="evidence" value="ECO:0007669"/>
    <property type="project" value="UniProtKB-EC"/>
</dbReference>
<evidence type="ECO:0000259" key="9">
    <source>
        <dbReference type="Pfam" id="PF21467"/>
    </source>
</evidence>
<dbReference type="Pfam" id="PF21317">
    <property type="entry name" value="BetaGal_ABD_1"/>
    <property type="match status" value="1"/>
</dbReference>
<keyword evidence="6" id="KW-0812">Transmembrane</keyword>
<keyword evidence="6" id="KW-1133">Transmembrane helix</keyword>
<proteinExistence type="inferred from homology"/>
<dbReference type="EC" id="3.2.1.23" evidence="4"/>
<dbReference type="Gene3D" id="3.20.20.80">
    <property type="entry name" value="Glycosidases"/>
    <property type="match status" value="1"/>
</dbReference>
<dbReference type="RefSeq" id="XP_020904039.1">
    <property type="nucleotide sequence ID" value="XM_021048380.2"/>
</dbReference>
<dbReference type="PIRSF" id="PIRSF006336">
    <property type="entry name" value="B-gal"/>
    <property type="match status" value="1"/>
</dbReference>
<dbReference type="InterPro" id="IPR019801">
    <property type="entry name" value="Glyco_hydro_35_CS"/>
</dbReference>
<keyword evidence="11" id="KW-1185">Reference proteome</keyword>
<dbReference type="EnsemblMetazoa" id="XM_021048380.2">
    <property type="protein sequence ID" value="XP_020904039.1"/>
    <property type="gene ID" value="LOC110242397"/>
</dbReference>
<evidence type="ECO:0000256" key="2">
    <source>
        <dbReference type="ARBA" id="ARBA00022801"/>
    </source>
</evidence>
<dbReference type="GeneID" id="110242397"/>
<dbReference type="InterPro" id="IPR031330">
    <property type="entry name" value="Gly_Hdrlase_35_cat"/>
</dbReference>
<protein>
    <recommendedName>
        <fullName evidence="4">Beta-galactosidase</fullName>
        <ecNumber evidence="4">3.2.1.23</ecNumber>
    </recommendedName>
</protein>
<keyword evidence="3 4" id="KW-0326">Glycosidase</keyword>
<feature type="domain" description="Beta-galactosidase 1-like first all-beta" evidence="8">
    <location>
        <begin position="464"/>
        <end position="580"/>
    </location>
</feature>
<dbReference type="Pfam" id="PF21467">
    <property type="entry name" value="BetaGal_gal-bd"/>
    <property type="match status" value="1"/>
</dbReference>
<sequence>MGIRRMCIEFYYSRSRRIVVLLTLLAIAGIVFVPHFMNTHNNKALFATNEGSDHEKSHKRHKLKAAGAQHLPDTSLKFSGGQFVLGGNPFTILSGSIHYFRVIPQYWDDRLAKLKAMGLNTVTTCIPWNIHEEVKEFITFDEPEYDIVSFIEKAHKLGLYVILRPGPYIGAQLDLGGLPSWLIEESGQNVRSSNPHFLSLVERYFKKLFGTLSQHQYSNGGPIIAWQIENEYLAFGHDINYLKSLQKIMLQNGVKELMFTSDSRTSLSDNKINIPGVLKGMSMQYILEEKEALEELQKLQPDKPLFVTDLWTGHHDSWGDEHHTEKVDDLAASVAKILAMGASVNFYMFHGGTNFGFISGAKNGEKSEFIPAVTSFDFDAPLNEAGDVTRKYKDLRKVLRAHAPEHSFPKKLPDIPPNVSRKVYEPIKMDRHMPLTKMYKNVNQAIIIKEVVPMEKLRINNNGGQSYGYVVYRTWLPHGAKELHIEKFRDWAQIMVGSKLLATLDSTDFDYGNMDVSKMLNTYIELKYEHENKDEQLYLDILVENLGRGYENVINHTHKGIIGEVNIDGQSPASWTVYPFSFHKNFISSMFNQEAWDSASDEKHTSVFPGFFKGTLTITSKPHDTFLDMTGWGKGVVFVNDHVLGRYWKIGPQQTLYIPSVWLQRDENTVVIFEFEKRSPDGLVKFSQNPVLDKLMKSF</sequence>
<dbReference type="SUPFAM" id="SSF51445">
    <property type="entry name" value="(Trans)glycosidases"/>
    <property type="match status" value="1"/>
</dbReference>
<dbReference type="InterPro" id="IPR048912">
    <property type="entry name" value="BetaGal1-like_ABD1"/>
</dbReference>